<accession>A0AAQ3S2A4</accession>
<dbReference type="Proteomes" id="UP001374535">
    <property type="component" value="Chromosome 5"/>
</dbReference>
<proteinExistence type="predicted"/>
<reference evidence="2 3" key="1">
    <citation type="journal article" date="2023" name="Life. Sci Alliance">
        <title>Evolutionary insights into 3D genome organization and epigenetic landscape of Vigna mungo.</title>
        <authorList>
            <person name="Junaid A."/>
            <person name="Singh B."/>
            <person name="Bhatia S."/>
        </authorList>
    </citation>
    <scope>NUCLEOTIDE SEQUENCE [LARGE SCALE GENOMIC DNA]</scope>
    <source>
        <strain evidence="2">Urdbean</strain>
    </source>
</reference>
<evidence type="ECO:0000313" key="3">
    <source>
        <dbReference type="Proteomes" id="UP001374535"/>
    </source>
</evidence>
<keyword evidence="1" id="KW-0812">Transmembrane</keyword>
<evidence type="ECO:0000256" key="1">
    <source>
        <dbReference type="SAM" id="Phobius"/>
    </source>
</evidence>
<protein>
    <submittedName>
        <fullName evidence="2">Uncharacterized protein</fullName>
    </submittedName>
</protein>
<evidence type="ECO:0000313" key="2">
    <source>
        <dbReference type="EMBL" id="WVZ13039.1"/>
    </source>
</evidence>
<feature type="transmembrane region" description="Helical" evidence="1">
    <location>
        <begin position="77"/>
        <end position="101"/>
    </location>
</feature>
<name>A0AAQ3S2A4_VIGMU</name>
<keyword evidence="3" id="KW-1185">Reference proteome</keyword>
<organism evidence="2 3">
    <name type="scientific">Vigna mungo</name>
    <name type="common">Black gram</name>
    <name type="synonym">Phaseolus mungo</name>
    <dbReference type="NCBI Taxonomy" id="3915"/>
    <lineage>
        <taxon>Eukaryota</taxon>
        <taxon>Viridiplantae</taxon>
        <taxon>Streptophyta</taxon>
        <taxon>Embryophyta</taxon>
        <taxon>Tracheophyta</taxon>
        <taxon>Spermatophyta</taxon>
        <taxon>Magnoliopsida</taxon>
        <taxon>eudicotyledons</taxon>
        <taxon>Gunneridae</taxon>
        <taxon>Pentapetalae</taxon>
        <taxon>rosids</taxon>
        <taxon>fabids</taxon>
        <taxon>Fabales</taxon>
        <taxon>Fabaceae</taxon>
        <taxon>Papilionoideae</taxon>
        <taxon>50 kb inversion clade</taxon>
        <taxon>NPAAA clade</taxon>
        <taxon>indigoferoid/millettioid clade</taxon>
        <taxon>Phaseoleae</taxon>
        <taxon>Vigna</taxon>
    </lineage>
</organism>
<sequence>MRITKPKTLSHKLKFCQTQGKPTSHTRNPTHKHRCLLPLAGGVQHPSMIHDNRRNLKPVLKEGNWPLSINKVPVKRILSLVIMQMKLNLLVSVVMMLGPIFQTQKC</sequence>
<dbReference type="EMBL" id="CP144696">
    <property type="protein sequence ID" value="WVZ13039.1"/>
    <property type="molecule type" value="Genomic_DNA"/>
</dbReference>
<dbReference type="AlphaFoldDB" id="A0AAQ3S2A4"/>
<keyword evidence="1" id="KW-0472">Membrane</keyword>
<gene>
    <name evidence="2" type="ORF">V8G54_017569</name>
</gene>
<keyword evidence="1" id="KW-1133">Transmembrane helix</keyword>